<feature type="region of interest" description="Disordered" evidence="1">
    <location>
        <begin position="67"/>
        <end position="89"/>
    </location>
</feature>
<dbReference type="OrthoDB" id="4584900at2759"/>
<proteinExistence type="predicted"/>
<evidence type="ECO:0000256" key="1">
    <source>
        <dbReference type="SAM" id="MobiDB-lite"/>
    </source>
</evidence>
<feature type="compositionally biased region" description="Low complexity" evidence="1">
    <location>
        <begin position="78"/>
        <end position="87"/>
    </location>
</feature>
<sequence>MLAKLSLIACAWSFFVLVYTASAKPTYPILLPRSSGSGVLKRGTISEGLNTNAQRLAAGLSPFPPVRRSTRVDSARRGTTSSTPTGGQIQVKLSTGGSLGYLTNGVSSGFYILTSTLADAATFTFSGPLLHRSTATTTNPYVAALIPTSRNNFVLNSVNAILGDAGATPPGATPQPNNDPANSQYDIESAIWSYDAASRGVVAQLVRDDGTVVQATVFMYGTFFYLSPDFAAVVKKFPTLKSVTFTLV</sequence>
<dbReference type="Proteomes" id="UP000807306">
    <property type="component" value="Unassembled WGS sequence"/>
</dbReference>
<keyword evidence="2" id="KW-0732">Signal</keyword>
<dbReference type="AlphaFoldDB" id="A0A9P6E4C2"/>
<evidence type="ECO:0000313" key="4">
    <source>
        <dbReference type="Proteomes" id="UP000807306"/>
    </source>
</evidence>
<dbReference type="EMBL" id="MU157956">
    <property type="protein sequence ID" value="KAF9522193.1"/>
    <property type="molecule type" value="Genomic_DNA"/>
</dbReference>
<evidence type="ECO:0000313" key="3">
    <source>
        <dbReference type="EMBL" id="KAF9522193.1"/>
    </source>
</evidence>
<gene>
    <name evidence="3" type="ORF">CPB83DRAFT_864820</name>
</gene>
<comment type="caution">
    <text evidence="3">The sequence shown here is derived from an EMBL/GenBank/DDBJ whole genome shotgun (WGS) entry which is preliminary data.</text>
</comment>
<keyword evidence="4" id="KW-1185">Reference proteome</keyword>
<feature type="chain" id="PRO_5040304435" evidence="2">
    <location>
        <begin position="24"/>
        <end position="248"/>
    </location>
</feature>
<feature type="signal peptide" evidence="2">
    <location>
        <begin position="1"/>
        <end position="23"/>
    </location>
</feature>
<accession>A0A9P6E4C2</accession>
<evidence type="ECO:0000256" key="2">
    <source>
        <dbReference type="SAM" id="SignalP"/>
    </source>
</evidence>
<name>A0A9P6E4C2_9AGAR</name>
<organism evidence="3 4">
    <name type="scientific">Crepidotus variabilis</name>
    <dbReference type="NCBI Taxonomy" id="179855"/>
    <lineage>
        <taxon>Eukaryota</taxon>
        <taxon>Fungi</taxon>
        <taxon>Dikarya</taxon>
        <taxon>Basidiomycota</taxon>
        <taxon>Agaricomycotina</taxon>
        <taxon>Agaricomycetes</taxon>
        <taxon>Agaricomycetidae</taxon>
        <taxon>Agaricales</taxon>
        <taxon>Agaricineae</taxon>
        <taxon>Crepidotaceae</taxon>
        <taxon>Crepidotus</taxon>
    </lineage>
</organism>
<protein>
    <submittedName>
        <fullName evidence="3">Uncharacterized protein</fullName>
    </submittedName>
</protein>
<reference evidence="3" key="1">
    <citation type="submission" date="2020-11" db="EMBL/GenBank/DDBJ databases">
        <authorList>
            <consortium name="DOE Joint Genome Institute"/>
            <person name="Ahrendt S."/>
            <person name="Riley R."/>
            <person name="Andreopoulos W."/>
            <person name="Labutti K."/>
            <person name="Pangilinan J."/>
            <person name="Ruiz-Duenas F.J."/>
            <person name="Barrasa J.M."/>
            <person name="Sanchez-Garcia M."/>
            <person name="Camarero S."/>
            <person name="Miyauchi S."/>
            <person name="Serrano A."/>
            <person name="Linde D."/>
            <person name="Babiker R."/>
            <person name="Drula E."/>
            <person name="Ayuso-Fernandez I."/>
            <person name="Pacheco R."/>
            <person name="Padilla G."/>
            <person name="Ferreira P."/>
            <person name="Barriuso J."/>
            <person name="Kellner H."/>
            <person name="Castanera R."/>
            <person name="Alfaro M."/>
            <person name="Ramirez L."/>
            <person name="Pisabarro A.G."/>
            <person name="Kuo A."/>
            <person name="Tritt A."/>
            <person name="Lipzen A."/>
            <person name="He G."/>
            <person name="Yan M."/>
            <person name="Ng V."/>
            <person name="Cullen D."/>
            <person name="Martin F."/>
            <person name="Rosso M.-N."/>
            <person name="Henrissat B."/>
            <person name="Hibbett D."/>
            <person name="Martinez A.T."/>
            <person name="Grigoriev I.V."/>
        </authorList>
    </citation>
    <scope>NUCLEOTIDE SEQUENCE</scope>
    <source>
        <strain evidence="3">CBS 506.95</strain>
    </source>
</reference>